<dbReference type="GO" id="GO:0003723">
    <property type="term" value="F:RNA binding"/>
    <property type="evidence" value="ECO:0007669"/>
    <property type="project" value="InterPro"/>
</dbReference>
<dbReference type="InterPro" id="IPR029028">
    <property type="entry name" value="Alpha/beta_knot_MTases"/>
</dbReference>
<keyword evidence="2" id="KW-0808">Transferase</keyword>
<dbReference type="InterPro" id="IPR001537">
    <property type="entry name" value="SpoU_MeTrfase"/>
</dbReference>
<evidence type="ECO:0000256" key="1">
    <source>
        <dbReference type="ARBA" id="ARBA00022603"/>
    </source>
</evidence>
<evidence type="ECO:0000256" key="2">
    <source>
        <dbReference type="ARBA" id="ARBA00022679"/>
    </source>
</evidence>
<dbReference type="PANTHER" id="PTHR46429">
    <property type="entry name" value="23S RRNA (GUANOSINE-2'-O-)-METHYLTRANSFERASE RLMB"/>
    <property type="match status" value="1"/>
</dbReference>
<proteinExistence type="predicted"/>
<dbReference type="InterPro" id="IPR029026">
    <property type="entry name" value="tRNA_m1G_MTases_N"/>
</dbReference>
<accession>A0A944QTD6</accession>
<keyword evidence="1 4" id="KW-0489">Methyltransferase</keyword>
<comment type="caution">
    <text evidence="4">The sequence shown here is derived from an EMBL/GenBank/DDBJ whole genome shotgun (WGS) entry which is preliminary data.</text>
</comment>
<dbReference type="PANTHER" id="PTHR46429:SF1">
    <property type="entry name" value="23S RRNA (GUANOSINE-2'-O-)-METHYLTRANSFERASE RLMB"/>
    <property type="match status" value="1"/>
</dbReference>
<name>A0A944QTD6_9GAMM</name>
<dbReference type="EMBL" id="JAHHGM010000011">
    <property type="protein sequence ID" value="MBT2989838.1"/>
    <property type="molecule type" value="Genomic_DNA"/>
</dbReference>
<evidence type="ECO:0000259" key="3">
    <source>
        <dbReference type="Pfam" id="PF00588"/>
    </source>
</evidence>
<dbReference type="Proteomes" id="UP000770889">
    <property type="component" value="Unassembled WGS sequence"/>
</dbReference>
<reference evidence="4 5" key="1">
    <citation type="submission" date="2021-05" db="EMBL/GenBank/DDBJ databases">
        <title>Genetic and Functional Diversity in Clade A Lucinid endosymbionts from the Bahamas.</title>
        <authorList>
            <person name="Giani N.M."/>
            <person name="Engel A.S."/>
            <person name="Campbell B.J."/>
        </authorList>
    </citation>
    <scope>NUCLEOTIDE SEQUENCE [LARGE SCALE GENOMIC DNA]</scope>
    <source>
        <strain evidence="4">LUC16012Gg_MoonRockCtena</strain>
    </source>
</reference>
<dbReference type="GO" id="GO:0032259">
    <property type="term" value="P:methylation"/>
    <property type="evidence" value="ECO:0007669"/>
    <property type="project" value="UniProtKB-KW"/>
</dbReference>
<dbReference type="GO" id="GO:0008173">
    <property type="term" value="F:RNA methyltransferase activity"/>
    <property type="evidence" value="ECO:0007669"/>
    <property type="project" value="InterPro"/>
</dbReference>
<gene>
    <name evidence="4" type="ORF">KME65_12865</name>
</gene>
<dbReference type="Gene3D" id="3.40.1280.10">
    <property type="match status" value="1"/>
</dbReference>
<protein>
    <submittedName>
        <fullName evidence="4">TrmH family RNA methyltransferase</fullName>
    </submittedName>
</protein>
<dbReference type="InterPro" id="IPR004441">
    <property type="entry name" value="rRNA_MeTrfase_TrmH"/>
</dbReference>
<dbReference type="GO" id="GO:0006396">
    <property type="term" value="P:RNA processing"/>
    <property type="evidence" value="ECO:0007669"/>
    <property type="project" value="InterPro"/>
</dbReference>
<sequence length="192" mass="21756">MIRVRKTKQQRRAERDQAMLRYTKQRQRNLLAKPGVHQFILVLDHMKAGFNVAKIFRSAEVFGAHEIQLVNIGPFDPAPGKGAFKKVPARFFDSFDQSYRDLSERGYRIVRLEGGGKHLLTDFIMPKRTAFVLGHEEWGHSFDRNDYPAITSVGIPQFGEVESLNVSVAASIVMYEYVRQQGSGGSDPIDGE</sequence>
<dbReference type="SUPFAM" id="SSF75217">
    <property type="entry name" value="alpha/beta knot"/>
    <property type="match status" value="1"/>
</dbReference>
<evidence type="ECO:0000313" key="5">
    <source>
        <dbReference type="Proteomes" id="UP000770889"/>
    </source>
</evidence>
<dbReference type="Pfam" id="PF00588">
    <property type="entry name" value="SpoU_methylase"/>
    <property type="match status" value="1"/>
</dbReference>
<organism evidence="4 5">
    <name type="scientific">Candidatus Thiodiazotropha taylori</name>
    <dbReference type="NCBI Taxonomy" id="2792791"/>
    <lineage>
        <taxon>Bacteria</taxon>
        <taxon>Pseudomonadati</taxon>
        <taxon>Pseudomonadota</taxon>
        <taxon>Gammaproteobacteria</taxon>
        <taxon>Chromatiales</taxon>
        <taxon>Sedimenticolaceae</taxon>
        <taxon>Candidatus Thiodiazotropha</taxon>
    </lineage>
</organism>
<evidence type="ECO:0000313" key="4">
    <source>
        <dbReference type="EMBL" id="MBT2989838.1"/>
    </source>
</evidence>
<dbReference type="AlphaFoldDB" id="A0A944QTD6"/>
<feature type="domain" description="tRNA/rRNA methyltransferase SpoU type" evidence="3">
    <location>
        <begin position="39"/>
        <end position="175"/>
    </location>
</feature>
<dbReference type="GO" id="GO:0005829">
    <property type="term" value="C:cytosol"/>
    <property type="evidence" value="ECO:0007669"/>
    <property type="project" value="TreeGrafter"/>
</dbReference>